<keyword evidence="3" id="KW-1185">Reference proteome</keyword>
<organism evidence="2 3">
    <name type="scientific">Brassica cretica</name>
    <name type="common">Mustard</name>
    <dbReference type="NCBI Taxonomy" id="69181"/>
    <lineage>
        <taxon>Eukaryota</taxon>
        <taxon>Viridiplantae</taxon>
        <taxon>Streptophyta</taxon>
        <taxon>Embryophyta</taxon>
        <taxon>Tracheophyta</taxon>
        <taxon>Spermatophyta</taxon>
        <taxon>Magnoliopsida</taxon>
        <taxon>eudicotyledons</taxon>
        <taxon>Gunneridae</taxon>
        <taxon>Pentapetalae</taxon>
        <taxon>rosids</taxon>
        <taxon>malvids</taxon>
        <taxon>Brassicales</taxon>
        <taxon>Brassicaceae</taxon>
        <taxon>Brassiceae</taxon>
        <taxon>Brassica</taxon>
    </lineage>
</organism>
<name>A0ABQ7E6P0_BRACR</name>
<protein>
    <submittedName>
        <fullName evidence="2">Uncharacterized protein</fullName>
    </submittedName>
</protein>
<feature type="chain" id="PRO_5046851052" evidence="1">
    <location>
        <begin position="21"/>
        <end position="149"/>
    </location>
</feature>
<sequence>MIKITFFFLSHFLCAGYERASNDGVQTGDDNDARLHPLSLSLRPSTQISPVTSPPPLRLAVAPPSAAALSTTEILRKFSEKNTRRSGTYLCVDKGVTYVVIKAAKVDLRQVEFSENSLLVAKSSGNDHVAASTTDKAVAKLPNAPVFSC</sequence>
<evidence type="ECO:0000313" key="3">
    <source>
        <dbReference type="Proteomes" id="UP000266723"/>
    </source>
</evidence>
<gene>
    <name evidence="2" type="ORF">DY000_02023047</name>
</gene>
<keyword evidence="1" id="KW-0732">Signal</keyword>
<evidence type="ECO:0000256" key="1">
    <source>
        <dbReference type="SAM" id="SignalP"/>
    </source>
</evidence>
<evidence type="ECO:0000313" key="2">
    <source>
        <dbReference type="EMBL" id="KAF3592878.1"/>
    </source>
</evidence>
<dbReference type="Proteomes" id="UP000266723">
    <property type="component" value="Unassembled WGS sequence"/>
</dbReference>
<dbReference type="EMBL" id="QGKV02000299">
    <property type="protein sequence ID" value="KAF3592878.1"/>
    <property type="molecule type" value="Genomic_DNA"/>
</dbReference>
<feature type="signal peptide" evidence="1">
    <location>
        <begin position="1"/>
        <end position="20"/>
    </location>
</feature>
<proteinExistence type="predicted"/>
<accession>A0ABQ7E6P0</accession>
<comment type="caution">
    <text evidence="2">The sequence shown here is derived from an EMBL/GenBank/DDBJ whole genome shotgun (WGS) entry which is preliminary data.</text>
</comment>
<reference evidence="2 3" key="1">
    <citation type="journal article" date="2020" name="BMC Genomics">
        <title>Intraspecific diversification of the crop wild relative Brassica cretica Lam. using demographic model selection.</title>
        <authorList>
            <person name="Kioukis A."/>
            <person name="Michalopoulou V.A."/>
            <person name="Briers L."/>
            <person name="Pirintsos S."/>
            <person name="Studholme D.J."/>
            <person name="Pavlidis P."/>
            <person name="Sarris P.F."/>
        </authorList>
    </citation>
    <scope>NUCLEOTIDE SEQUENCE [LARGE SCALE GENOMIC DNA]</scope>
    <source>
        <strain evidence="3">cv. PFS-1207/04</strain>
    </source>
</reference>